<evidence type="ECO:0000313" key="2">
    <source>
        <dbReference type="EMBL" id="OQE24939.1"/>
    </source>
</evidence>
<dbReference type="EMBL" id="MLQL01000009">
    <property type="protein sequence ID" value="OQE24939.1"/>
    <property type="molecule type" value="Genomic_DNA"/>
</dbReference>
<proteinExistence type="predicted"/>
<accession>A0A1V6TGC3</accession>
<dbReference type="STRING" id="254877.A0A1V6TGC3"/>
<name>A0A1V6TGC3_9EURO</name>
<feature type="region of interest" description="Disordered" evidence="1">
    <location>
        <begin position="95"/>
        <end position="127"/>
    </location>
</feature>
<dbReference type="Proteomes" id="UP000191342">
    <property type="component" value="Unassembled WGS sequence"/>
</dbReference>
<dbReference type="AlphaFoldDB" id="A0A1V6TGC3"/>
<gene>
    <name evidence="2" type="ORF">PENFLA_c009G08600</name>
</gene>
<sequence>MQVASCIPQGDVQHATAPNLPCQLEATSVDDTGLGSFFQALYQLRRRVEVSFGANLPPRAARELSEALSDIETVHSNCAPVMKLLNHRLISRRTEPQLSQASQRDTDPGGSSPRQTQSQVESPRSTKHHLTLSEMCAALPSDSDIAEILTTRNQWWVTWRQSFGLAWGELEGSTLTQFATRAICAEKPSLLGLCLISALQPRRAWLVYRKANALLQLMGIHRSRRRSESLDLIFWQLSADRWSPVGYCFSTVVGVDQEIDKITAQLPWTI</sequence>
<dbReference type="OrthoDB" id="6509908at2759"/>
<feature type="compositionally biased region" description="Polar residues" evidence="1">
    <location>
        <begin position="112"/>
        <end position="123"/>
    </location>
</feature>
<evidence type="ECO:0000256" key="1">
    <source>
        <dbReference type="SAM" id="MobiDB-lite"/>
    </source>
</evidence>
<reference evidence="3" key="1">
    <citation type="journal article" date="2017" name="Nat. Microbiol.">
        <title>Global analysis of biosynthetic gene clusters reveals vast potential of secondary metabolite production in Penicillium species.</title>
        <authorList>
            <person name="Nielsen J.C."/>
            <person name="Grijseels S."/>
            <person name="Prigent S."/>
            <person name="Ji B."/>
            <person name="Dainat J."/>
            <person name="Nielsen K.F."/>
            <person name="Frisvad J.C."/>
            <person name="Workman M."/>
            <person name="Nielsen J."/>
        </authorList>
    </citation>
    <scope>NUCLEOTIDE SEQUENCE [LARGE SCALE GENOMIC DNA]</scope>
    <source>
        <strain evidence="3">IBT 14082</strain>
    </source>
</reference>
<protein>
    <submittedName>
        <fullName evidence="2">Uncharacterized protein</fullName>
    </submittedName>
</protein>
<keyword evidence="3" id="KW-1185">Reference proteome</keyword>
<comment type="caution">
    <text evidence="2">The sequence shown here is derived from an EMBL/GenBank/DDBJ whole genome shotgun (WGS) entry which is preliminary data.</text>
</comment>
<organism evidence="2 3">
    <name type="scientific">Penicillium flavigenum</name>
    <dbReference type="NCBI Taxonomy" id="254877"/>
    <lineage>
        <taxon>Eukaryota</taxon>
        <taxon>Fungi</taxon>
        <taxon>Dikarya</taxon>
        <taxon>Ascomycota</taxon>
        <taxon>Pezizomycotina</taxon>
        <taxon>Eurotiomycetes</taxon>
        <taxon>Eurotiomycetidae</taxon>
        <taxon>Eurotiales</taxon>
        <taxon>Aspergillaceae</taxon>
        <taxon>Penicillium</taxon>
    </lineage>
</organism>
<evidence type="ECO:0000313" key="3">
    <source>
        <dbReference type="Proteomes" id="UP000191342"/>
    </source>
</evidence>